<reference evidence="1 2" key="1">
    <citation type="submission" date="2016-11" db="EMBL/GenBank/DDBJ databases">
        <title>Study of marine rhodopsin-containing bacteria.</title>
        <authorList>
            <person name="Yoshizawa S."/>
            <person name="Kumagai Y."/>
            <person name="Kogure K."/>
        </authorList>
    </citation>
    <scope>NUCLEOTIDE SEQUENCE [LARGE SCALE GENOMIC DNA]</scope>
    <source>
        <strain evidence="1 2">SAORIC-28</strain>
    </source>
</reference>
<evidence type="ECO:0000313" key="2">
    <source>
        <dbReference type="Proteomes" id="UP000216339"/>
    </source>
</evidence>
<accession>A0A271J465</accession>
<organism evidence="1 2">
    <name type="scientific">Rubrivirga marina</name>
    <dbReference type="NCBI Taxonomy" id="1196024"/>
    <lineage>
        <taxon>Bacteria</taxon>
        <taxon>Pseudomonadati</taxon>
        <taxon>Rhodothermota</taxon>
        <taxon>Rhodothermia</taxon>
        <taxon>Rhodothermales</taxon>
        <taxon>Rubricoccaceae</taxon>
        <taxon>Rubrivirga</taxon>
    </lineage>
</organism>
<sequence length="96" mass="10278">MARCPCCGDLDLQFDGVGVTLSSAQLRQMRRALAAVHAEKDARWGWALRTETTRESAVFRLVGDDAEDLAGLLDAAVAVLDLDALLLNALAPRPTA</sequence>
<proteinExistence type="predicted"/>
<keyword evidence="2" id="KW-1185">Reference proteome</keyword>
<dbReference type="Proteomes" id="UP000216339">
    <property type="component" value="Unassembled WGS sequence"/>
</dbReference>
<comment type="caution">
    <text evidence="1">The sequence shown here is derived from an EMBL/GenBank/DDBJ whole genome shotgun (WGS) entry which is preliminary data.</text>
</comment>
<gene>
    <name evidence="1" type="ORF">BSZ37_17770</name>
</gene>
<dbReference type="EMBL" id="MQWD01000001">
    <property type="protein sequence ID" value="PAP78150.1"/>
    <property type="molecule type" value="Genomic_DNA"/>
</dbReference>
<protein>
    <submittedName>
        <fullName evidence="1">Uncharacterized protein</fullName>
    </submittedName>
</protein>
<dbReference type="AlphaFoldDB" id="A0A271J465"/>
<name>A0A271J465_9BACT</name>
<evidence type="ECO:0000313" key="1">
    <source>
        <dbReference type="EMBL" id="PAP78150.1"/>
    </source>
</evidence>